<feature type="domain" description="Mab-21-like HhH/H2TH-like" evidence="9">
    <location>
        <begin position="406"/>
        <end position="487"/>
    </location>
</feature>
<feature type="region of interest" description="Disordered" evidence="7">
    <location>
        <begin position="587"/>
        <end position="619"/>
    </location>
</feature>
<evidence type="ECO:0000256" key="6">
    <source>
        <dbReference type="ARBA" id="ARBA00023136"/>
    </source>
</evidence>
<feature type="compositionally biased region" description="Polar residues" evidence="7">
    <location>
        <begin position="592"/>
        <end position="614"/>
    </location>
</feature>
<organism evidence="10 11">
    <name type="scientific">Cirrhinus molitorella</name>
    <name type="common">mud carp</name>
    <dbReference type="NCBI Taxonomy" id="172907"/>
    <lineage>
        <taxon>Eukaryota</taxon>
        <taxon>Metazoa</taxon>
        <taxon>Chordata</taxon>
        <taxon>Craniata</taxon>
        <taxon>Vertebrata</taxon>
        <taxon>Euteleostomi</taxon>
        <taxon>Actinopterygii</taxon>
        <taxon>Neopterygii</taxon>
        <taxon>Teleostei</taxon>
        <taxon>Ostariophysi</taxon>
        <taxon>Cypriniformes</taxon>
        <taxon>Cyprinidae</taxon>
        <taxon>Labeoninae</taxon>
        <taxon>Labeonini</taxon>
        <taxon>Cirrhinus</taxon>
    </lineage>
</organism>
<dbReference type="PANTHER" id="PTHR10656">
    <property type="entry name" value="CELL FATE DETERMINING PROTEIN MAB21-RELATED"/>
    <property type="match status" value="1"/>
</dbReference>
<comment type="similarity">
    <text evidence="2">Belongs to the ITPRIP family.</text>
</comment>
<keyword evidence="6 8" id="KW-0472">Membrane</keyword>
<evidence type="ECO:0000256" key="3">
    <source>
        <dbReference type="ARBA" id="ARBA00022692"/>
    </source>
</evidence>
<dbReference type="InterPro" id="IPR026250">
    <property type="entry name" value="ITPRIP-like"/>
</dbReference>
<proteinExistence type="inferred from homology"/>
<accession>A0AA88QKC9</accession>
<dbReference type="Pfam" id="PF20266">
    <property type="entry name" value="Mab-21_C"/>
    <property type="match status" value="1"/>
</dbReference>
<reference evidence="10" key="1">
    <citation type="submission" date="2023-08" db="EMBL/GenBank/DDBJ databases">
        <title>Chromosome-level Genome Assembly of mud carp (Cirrhinus molitorella).</title>
        <authorList>
            <person name="Liu H."/>
        </authorList>
    </citation>
    <scope>NUCLEOTIDE SEQUENCE</scope>
    <source>
        <strain evidence="10">Prfri</strain>
        <tissue evidence="10">Muscle</tissue>
    </source>
</reference>
<dbReference type="InterPro" id="IPR024810">
    <property type="entry name" value="MAB21L/cGLR"/>
</dbReference>
<evidence type="ECO:0000256" key="1">
    <source>
        <dbReference type="ARBA" id="ARBA00004479"/>
    </source>
</evidence>
<evidence type="ECO:0000259" key="9">
    <source>
        <dbReference type="Pfam" id="PF20266"/>
    </source>
</evidence>
<dbReference type="Gene3D" id="3.30.460.90">
    <property type="match status" value="1"/>
</dbReference>
<feature type="region of interest" description="Disordered" evidence="7">
    <location>
        <begin position="646"/>
        <end position="668"/>
    </location>
</feature>
<dbReference type="PRINTS" id="PR02107">
    <property type="entry name" value="INOS145TPRIP"/>
</dbReference>
<evidence type="ECO:0000256" key="2">
    <source>
        <dbReference type="ARBA" id="ARBA00005554"/>
    </source>
</evidence>
<keyword evidence="4" id="KW-0732">Signal</keyword>
<dbReference type="PANTHER" id="PTHR10656:SF9">
    <property type="entry name" value="INOSITOL 1,4,5-TRISPHOSPHATE RECEPTOR-INTERACTING PROTEIN-LIKE 2"/>
    <property type="match status" value="1"/>
</dbReference>
<sequence length="680" mass="76324">MRGLLLPSAHAASAKKLHRVNFPLHNSFCSRGRKEHQPGLIFSIWASGSAWASHNFSHKAGVDWKRARRRRMSVYTLNLRLFWPLVTCILTALLLLHQYLFRGSEDQGNDCADQGPGAVTLFKYILAFILCYFFIKYCSTQPGSARSAFHKVPEVHGKSGVSKRELLNDHYERHVRLSPHVLGHSKAHVAKLVSELVRVGRTDVPPESSLAFRGDFIQIGSSYEEHKVGSPDCFDILVPLRAPRGLKLEVGVCTDKPGGPPLCTLNTPRKGEWTRRHKAFMDTFMHLHNAQNLYRMSPDSVQRWFYTATQRCLAAVRYPFEQRCSLSLSLSEEQQVLLRLTPRSDYVCCHISMGIRLIPAFPLGDGAFLVASRQGQHGEDLWTVYFPRQEQRLLAWLKGRLPPNSCHLKCLQLLKEVRNLSGETLDQQSGAEWGGVLSSYALKTAWLRLLLSTPPECWDECNLVDRLDDLLRSLRESLQSRALCHLLLGGVNGFLPDSVVLPKLVKEMVPSNLWAEFRNVTLDMVSARLAYSWNHLPRLIRLGRPQRTSLGRGYKAAPHMTILSYTDNTTHKSPNPFHSHVLKTAAHRRTSVTEQQQQPLSTLSAAEGTTSGCSQRGAVKAGWRRRGGMHITDLISISASANLDESLVSERNTEQEEGEGGEEGAALSRERRAGCLACHL</sequence>
<dbReference type="GO" id="GO:0016020">
    <property type="term" value="C:membrane"/>
    <property type="evidence" value="ECO:0007669"/>
    <property type="project" value="UniProtKB-SubCell"/>
</dbReference>
<dbReference type="InterPro" id="IPR046906">
    <property type="entry name" value="Mab-21_HhH/H2TH-like"/>
</dbReference>
<keyword evidence="5 8" id="KW-1133">Transmembrane helix</keyword>
<dbReference type="AlphaFoldDB" id="A0AA88QKC9"/>
<keyword evidence="11" id="KW-1185">Reference proteome</keyword>
<feature type="transmembrane region" description="Helical" evidence="8">
    <location>
        <begin position="121"/>
        <end position="139"/>
    </location>
</feature>
<dbReference type="Gene3D" id="1.10.1410.40">
    <property type="match status" value="1"/>
</dbReference>
<dbReference type="SMART" id="SM01265">
    <property type="entry name" value="Mab-21"/>
    <property type="match status" value="1"/>
</dbReference>
<evidence type="ECO:0000313" key="10">
    <source>
        <dbReference type="EMBL" id="KAK2916310.1"/>
    </source>
</evidence>
<comment type="subcellular location">
    <subcellularLocation>
        <location evidence="1">Membrane</location>
        <topology evidence="1">Single-pass type I membrane protein</topology>
    </subcellularLocation>
</comment>
<evidence type="ECO:0000256" key="5">
    <source>
        <dbReference type="ARBA" id="ARBA00022989"/>
    </source>
</evidence>
<evidence type="ECO:0000256" key="4">
    <source>
        <dbReference type="ARBA" id="ARBA00022729"/>
    </source>
</evidence>
<dbReference type="Proteomes" id="UP001187343">
    <property type="component" value="Unassembled WGS sequence"/>
</dbReference>
<keyword evidence="3 8" id="KW-0812">Transmembrane</keyword>
<protein>
    <recommendedName>
        <fullName evidence="9">Mab-21-like HhH/H2TH-like domain-containing protein</fullName>
    </recommendedName>
</protein>
<name>A0AA88QKC9_9TELE</name>
<feature type="transmembrane region" description="Helical" evidence="8">
    <location>
        <begin position="77"/>
        <end position="101"/>
    </location>
</feature>
<gene>
    <name evidence="10" type="ORF">Q8A67_000684</name>
</gene>
<evidence type="ECO:0000256" key="8">
    <source>
        <dbReference type="SAM" id="Phobius"/>
    </source>
</evidence>
<comment type="caution">
    <text evidence="10">The sequence shown here is derived from an EMBL/GenBank/DDBJ whole genome shotgun (WGS) entry which is preliminary data.</text>
</comment>
<dbReference type="EMBL" id="JAUYZG010000001">
    <property type="protein sequence ID" value="KAK2916310.1"/>
    <property type="molecule type" value="Genomic_DNA"/>
</dbReference>
<evidence type="ECO:0000256" key="7">
    <source>
        <dbReference type="SAM" id="MobiDB-lite"/>
    </source>
</evidence>
<evidence type="ECO:0000313" key="11">
    <source>
        <dbReference type="Proteomes" id="UP001187343"/>
    </source>
</evidence>